<evidence type="ECO:0000313" key="2">
    <source>
        <dbReference type="Proteomes" id="UP000823405"/>
    </source>
</evidence>
<feature type="non-terminal residue" evidence="1">
    <location>
        <position position="486"/>
    </location>
</feature>
<dbReference type="EMBL" id="JAAAIN010001625">
    <property type="protein sequence ID" value="KAG0301484.1"/>
    <property type="molecule type" value="Genomic_DNA"/>
</dbReference>
<dbReference type="Proteomes" id="UP000823405">
    <property type="component" value="Unassembled WGS sequence"/>
</dbReference>
<keyword evidence="2" id="KW-1185">Reference proteome</keyword>
<dbReference type="InterPro" id="IPR032675">
    <property type="entry name" value="LRR_dom_sf"/>
</dbReference>
<protein>
    <submittedName>
        <fullName evidence="1">Uncharacterized protein</fullName>
    </submittedName>
</protein>
<evidence type="ECO:0000313" key="1">
    <source>
        <dbReference type="EMBL" id="KAG0301484.1"/>
    </source>
</evidence>
<accession>A0A9P6UHZ7</accession>
<dbReference type="OrthoDB" id="2397875at2759"/>
<dbReference type="Gene3D" id="3.80.10.10">
    <property type="entry name" value="Ribonuclease Inhibitor"/>
    <property type="match status" value="1"/>
</dbReference>
<dbReference type="AlphaFoldDB" id="A0A9P6UHZ7"/>
<gene>
    <name evidence="1" type="ORF">BGZ97_002774</name>
</gene>
<name>A0A9P6UHZ7_9FUNG</name>
<sequence>MQDNRQQQHTPASFRALSIPEILMAIGEQFYLSSEGQAGKWANDKTKIVSLVAFIQVSKLWFRTFHPILWHSYNPFTMSFFSQHSISTNTPHFRIVYIFGELSKQLDCTRLVTLELLKAYTYRKISDLPLERQLVSTNPGLRTLVWEGPQSSTFVHLQKDDFAELGCVRELVLYRWNNNKLPFIEVLRPMAGTLTILELRHITHFSVGNLTNNSDCTSTLVTLPLLETILIDSYRYEYARRIIPSIVQELVVASPSLKALGLKLHQVDDQQEAVELSRCLREHCPYFQELTIHCVHNQLDADSATIVPTIAFIRDCSTPGLTKLTVWDAFWNDNELFLSIISHARTLEDLEISWAVEGFTGLQSVVGARCILQLLSQCHQLKRFMVTDVPSGELADVCDLWQNQEWGCKGLRTFGVKFTWDGDDEDAEGSGEDDFDAEVERISGTNPVMGWYQHGHEGTRHVFTGIVKSLFKVLEGKESIQTLLVD</sequence>
<organism evidence="1 2">
    <name type="scientific">Linnemannia gamsii</name>
    <dbReference type="NCBI Taxonomy" id="64522"/>
    <lineage>
        <taxon>Eukaryota</taxon>
        <taxon>Fungi</taxon>
        <taxon>Fungi incertae sedis</taxon>
        <taxon>Mucoromycota</taxon>
        <taxon>Mortierellomycotina</taxon>
        <taxon>Mortierellomycetes</taxon>
        <taxon>Mortierellales</taxon>
        <taxon>Mortierellaceae</taxon>
        <taxon>Linnemannia</taxon>
    </lineage>
</organism>
<comment type="caution">
    <text evidence="1">The sequence shown here is derived from an EMBL/GenBank/DDBJ whole genome shotgun (WGS) entry which is preliminary data.</text>
</comment>
<proteinExistence type="predicted"/>
<reference evidence="1" key="1">
    <citation type="journal article" date="2020" name="Fungal Divers.">
        <title>Resolving the Mortierellaceae phylogeny through synthesis of multi-gene phylogenetics and phylogenomics.</title>
        <authorList>
            <person name="Vandepol N."/>
            <person name="Liber J."/>
            <person name="Desiro A."/>
            <person name="Na H."/>
            <person name="Kennedy M."/>
            <person name="Barry K."/>
            <person name="Grigoriev I.V."/>
            <person name="Miller A.N."/>
            <person name="O'Donnell K."/>
            <person name="Stajich J.E."/>
            <person name="Bonito G."/>
        </authorList>
    </citation>
    <scope>NUCLEOTIDE SEQUENCE</scope>
    <source>
        <strain evidence="1">NVP60</strain>
    </source>
</reference>